<dbReference type="EMBL" id="HACG01009082">
    <property type="protein sequence ID" value="CEK55947.1"/>
    <property type="molecule type" value="Transcribed_RNA"/>
</dbReference>
<reference evidence="2" key="1">
    <citation type="submission" date="2014-12" db="EMBL/GenBank/DDBJ databases">
        <title>Insight into the proteome of Arion vulgaris.</title>
        <authorList>
            <person name="Aradska J."/>
            <person name="Bulat T."/>
            <person name="Smidak R."/>
            <person name="Sarate P."/>
            <person name="Gangsoo J."/>
            <person name="Sialana F."/>
            <person name="Bilban M."/>
            <person name="Lubec G."/>
        </authorList>
    </citation>
    <scope>NUCLEOTIDE SEQUENCE</scope>
    <source>
        <tissue evidence="2">Skin</tissue>
    </source>
</reference>
<feature type="non-terminal residue" evidence="2">
    <location>
        <position position="1"/>
    </location>
</feature>
<feature type="compositionally biased region" description="Low complexity" evidence="1">
    <location>
        <begin position="1"/>
        <end position="17"/>
    </location>
</feature>
<dbReference type="AlphaFoldDB" id="A0A0B6YIE3"/>
<feature type="region of interest" description="Disordered" evidence="1">
    <location>
        <begin position="1"/>
        <end position="27"/>
    </location>
</feature>
<protein>
    <submittedName>
        <fullName evidence="2">Uncharacterized protein</fullName>
    </submittedName>
</protein>
<accession>A0A0B6YIE3</accession>
<feature type="non-terminal residue" evidence="2">
    <location>
        <position position="77"/>
    </location>
</feature>
<evidence type="ECO:0000256" key="1">
    <source>
        <dbReference type="SAM" id="MobiDB-lite"/>
    </source>
</evidence>
<gene>
    <name evidence="2" type="primary">ORF26433</name>
</gene>
<organism evidence="2">
    <name type="scientific">Arion vulgaris</name>
    <dbReference type="NCBI Taxonomy" id="1028688"/>
    <lineage>
        <taxon>Eukaryota</taxon>
        <taxon>Metazoa</taxon>
        <taxon>Spiralia</taxon>
        <taxon>Lophotrochozoa</taxon>
        <taxon>Mollusca</taxon>
        <taxon>Gastropoda</taxon>
        <taxon>Heterobranchia</taxon>
        <taxon>Euthyneura</taxon>
        <taxon>Panpulmonata</taxon>
        <taxon>Eupulmonata</taxon>
        <taxon>Stylommatophora</taxon>
        <taxon>Helicina</taxon>
        <taxon>Arionoidea</taxon>
        <taxon>Arionidae</taxon>
        <taxon>Arion</taxon>
    </lineage>
</organism>
<name>A0A0B6YIE3_9EUPU</name>
<feature type="region of interest" description="Disordered" evidence="1">
    <location>
        <begin position="55"/>
        <end position="77"/>
    </location>
</feature>
<sequence length="77" mass="8798">HPEHGSSTQHHSYSSNSKHTISSQKDFTKSDYFAETGTNLKSSNDDHINSRIMELEEQRQTDENILPVTRQSHDSVN</sequence>
<evidence type="ECO:0000313" key="2">
    <source>
        <dbReference type="EMBL" id="CEK55947.1"/>
    </source>
</evidence>
<proteinExistence type="predicted"/>